<dbReference type="Pfam" id="PF08478">
    <property type="entry name" value="POTRA_1"/>
    <property type="match status" value="1"/>
</dbReference>
<evidence type="ECO:0000256" key="5">
    <source>
        <dbReference type="ARBA" id="ARBA00022989"/>
    </source>
</evidence>
<evidence type="ECO:0000313" key="11">
    <source>
        <dbReference type="Proteomes" id="UP000183639"/>
    </source>
</evidence>
<dbReference type="Proteomes" id="UP000183639">
    <property type="component" value="Unassembled WGS sequence"/>
</dbReference>
<keyword evidence="5 8" id="KW-1133">Transmembrane helix</keyword>
<evidence type="ECO:0000256" key="8">
    <source>
        <dbReference type="SAM" id="Phobius"/>
    </source>
</evidence>
<evidence type="ECO:0000256" key="7">
    <source>
        <dbReference type="ARBA" id="ARBA00023306"/>
    </source>
</evidence>
<evidence type="ECO:0000256" key="4">
    <source>
        <dbReference type="ARBA" id="ARBA00022692"/>
    </source>
</evidence>
<dbReference type="PROSITE" id="PS51779">
    <property type="entry name" value="POTRA"/>
    <property type="match status" value="1"/>
</dbReference>
<keyword evidence="7" id="KW-0131">Cell cycle</keyword>
<keyword evidence="2" id="KW-1003">Cell membrane</keyword>
<dbReference type="Gene3D" id="3.10.20.310">
    <property type="entry name" value="membrane protein fhac"/>
    <property type="match status" value="1"/>
</dbReference>
<proteinExistence type="predicted"/>
<keyword evidence="6 8" id="KW-0472">Membrane</keyword>
<gene>
    <name evidence="10" type="ORF">SAMN04487861_13626</name>
</gene>
<dbReference type="InterPro" id="IPR034746">
    <property type="entry name" value="POTRA"/>
</dbReference>
<dbReference type="Gene3D" id="3.40.50.11690">
    <property type="entry name" value="Cell division protein FtsQ/DivIB"/>
    <property type="match status" value="1"/>
</dbReference>
<feature type="transmembrane region" description="Helical" evidence="8">
    <location>
        <begin position="27"/>
        <end position="49"/>
    </location>
</feature>
<dbReference type="EMBL" id="FOQK01000036">
    <property type="protein sequence ID" value="SFI41699.1"/>
    <property type="molecule type" value="Genomic_DNA"/>
</dbReference>
<evidence type="ECO:0000256" key="6">
    <source>
        <dbReference type="ARBA" id="ARBA00023136"/>
    </source>
</evidence>
<evidence type="ECO:0000256" key="1">
    <source>
        <dbReference type="ARBA" id="ARBA00004370"/>
    </source>
</evidence>
<feature type="domain" description="POTRA" evidence="9">
    <location>
        <begin position="50"/>
        <end position="118"/>
    </location>
</feature>
<dbReference type="InterPro" id="IPR050487">
    <property type="entry name" value="FtsQ_DivIB"/>
</dbReference>
<dbReference type="Pfam" id="PF03799">
    <property type="entry name" value="FtsQ_DivIB_C"/>
    <property type="match status" value="1"/>
</dbReference>
<reference evidence="10 11" key="1">
    <citation type="submission" date="2016-10" db="EMBL/GenBank/DDBJ databases">
        <authorList>
            <person name="de Groot N.N."/>
        </authorList>
    </citation>
    <scope>NUCLEOTIDE SEQUENCE [LARGE SCALE GENOMIC DNA]</scope>
    <source>
        <strain evidence="10 11">Z108</strain>
    </source>
</reference>
<evidence type="ECO:0000259" key="9">
    <source>
        <dbReference type="PROSITE" id="PS51779"/>
    </source>
</evidence>
<comment type="subcellular location">
    <subcellularLocation>
        <location evidence="1">Membrane</location>
    </subcellularLocation>
</comment>
<dbReference type="PANTHER" id="PTHR37820:SF1">
    <property type="entry name" value="CELL DIVISION PROTEIN FTSQ"/>
    <property type="match status" value="1"/>
</dbReference>
<evidence type="ECO:0000313" key="10">
    <source>
        <dbReference type="EMBL" id="SFI41699.1"/>
    </source>
</evidence>
<dbReference type="GO" id="GO:0005886">
    <property type="term" value="C:plasma membrane"/>
    <property type="evidence" value="ECO:0007669"/>
    <property type="project" value="TreeGrafter"/>
</dbReference>
<sequence>MAAEEEEKLTGAEPAREKKVRRSPRRLIKGILFLMICGGLMAIVVYSPLFTLQRVVLTGSNYLNQQDIMTAGHIYQGTPLFQLQTDVITQNLMHDLRIESAVVRRRLPDTIEVDIVERMPVATAACDYGYIDFDRQGKVINSYRSLKKMPIPLITGVVMHDLYIGDDNQNEMVAWILQFLQQLDANALNQISEVNISNPQMLVAYTTNSVQIRLGDRERMEEKVKLTQDFLLNLPNNRHQIDYVDFSYTAPFIRLKNMPEEKETVVNENAQ</sequence>
<dbReference type="GO" id="GO:0051301">
    <property type="term" value="P:cell division"/>
    <property type="evidence" value="ECO:0007669"/>
    <property type="project" value="UniProtKB-KW"/>
</dbReference>
<accession>A0A1I3I1H3</accession>
<name>A0A1I3I1H3_SELRU</name>
<dbReference type="AlphaFoldDB" id="A0A1I3I1H3"/>
<dbReference type="InterPro" id="IPR013685">
    <property type="entry name" value="POTRA_FtsQ_type"/>
</dbReference>
<dbReference type="InterPro" id="IPR005548">
    <property type="entry name" value="Cell_div_FtsQ/DivIB_C"/>
</dbReference>
<dbReference type="InterPro" id="IPR045335">
    <property type="entry name" value="FtsQ_C_sf"/>
</dbReference>
<evidence type="ECO:0000256" key="3">
    <source>
        <dbReference type="ARBA" id="ARBA00022618"/>
    </source>
</evidence>
<protein>
    <submittedName>
        <fullName evidence="10">Cell division protein FtsQ</fullName>
    </submittedName>
</protein>
<dbReference type="OrthoDB" id="1633656at2"/>
<keyword evidence="3 10" id="KW-0132">Cell division</keyword>
<keyword evidence="4 8" id="KW-0812">Transmembrane</keyword>
<dbReference type="PANTHER" id="PTHR37820">
    <property type="entry name" value="CELL DIVISION PROTEIN DIVIB"/>
    <property type="match status" value="1"/>
</dbReference>
<organism evidence="10 11">
    <name type="scientific">Selenomonas ruminantium</name>
    <dbReference type="NCBI Taxonomy" id="971"/>
    <lineage>
        <taxon>Bacteria</taxon>
        <taxon>Bacillati</taxon>
        <taxon>Bacillota</taxon>
        <taxon>Negativicutes</taxon>
        <taxon>Selenomonadales</taxon>
        <taxon>Selenomonadaceae</taxon>
        <taxon>Selenomonas</taxon>
    </lineage>
</organism>
<dbReference type="RefSeq" id="WP_082336341.1">
    <property type="nucleotide sequence ID" value="NZ_FOQK01000036.1"/>
</dbReference>
<evidence type="ECO:0000256" key="2">
    <source>
        <dbReference type="ARBA" id="ARBA00022475"/>
    </source>
</evidence>